<dbReference type="InterPro" id="IPR050270">
    <property type="entry name" value="DegV_domain_contain"/>
</dbReference>
<dbReference type="PANTHER" id="PTHR33434:SF2">
    <property type="entry name" value="FATTY ACID-BINDING PROTEIN TM_1468"/>
    <property type="match status" value="1"/>
</dbReference>
<evidence type="ECO:0000256" key="1">
    <source>
        <dbReference type="ARBA" id="ARBA00023121"/>
    </source>
</evidence>
<dbReference type="PANTHER" id="PTHR33434">
    <property type="entry name" value="DEGV DOMAIN-CONTAINING PROTEIN DR_1986-RELATED"/>
    <property type="match status" value="1"/>
</dbReference>
<keyword evidence="1" id="KW-0446">Lipid-binding</keyword>
<dbReference type="EMBL" id="CP046522">
    <property type="protein sequence ID" value="QGU96048.1"/>
    <property type="molecule type" value="Genomic_DNA"/>
</dbReference>
<organism evidence="2 3">
    <name type="scientific">Clostridium bovifaecis</name>
    <dbReference type="NCBI Taxonomy" id="2184719"/>
    <lineage>
        <taxon>Bacteria</taxon>
        <taxon>Bacillati</taxon>
        <taxon>Bacillota</taxon>
        <taxon>Clostridia</taxon>
        <taxon>Eubacteriales</taxon>
        <taxon>Clostridiaceae</taxon>
        <taxon>Clostridium</taxon>
    </lineage>
</organism>
<protein>
    <submittedName>
        <fullName evidence="2">DegV family EDD domain-containing protein</fullName>
    </submittedName>
</protein>
<dbReference type="Gene3D" id="3.40.50.10170">
    <property type="match status" value="1"/>
</dbReference>
<keyword evidence="3" id="KW-1185">Reference proteome</keyword>
<evidence type="ECO:0000313" key="2">
    <source>
        <dbReference type="EMBL" id="QGU96048.1"/>
    </source>
</evidence>
<reference evidence="2 3" key="1">
    <citation type="submission" date="2019-12" db="EMBL/GenBank/DDBJ databases">
        <title>Genome sequenceing of Clostridium bovifaecis.</title>
        <authorList>
            <person name="Yao Y."/>
        </authorList>
    </citation>
    <scope>NUCLEOTIDE SEQUENCE [LARGE SCALE GENOMIC DNA]</scope>
    <source>
        <strain evidence="2 3">BXX</strain>
    </source>
</reference>
<dbReference type="PROSITE" id="PS51482">
    <property type="entry name" value="DEGV"/>
    <property type="match status" value="1"/>
</dbReference>
<accession>A0A6I6F6W1</accession>
<dbReference type="Gene3D" id="3.30.1180.10">
    <property type="match status" value="1"/>
</dbReference>
<dbReference type="SUPFAM" id="SSF82549">
    <property type="entry name" value="DAK1/DegV-like"/>
    <property type="match status" value="1"/>
</dbReference>
<dbReference type="NCBIfam" id="TIGR00762">
    <property type="entry name" value="DegV"/>
    <property type="match status" value="1"/>
</dbReference>
<gene>
    <name evidence="2" type="ORF">GOM49_13950</name>
</gene>
<evidence type="ECO:0000313" key="3">
    <source>
        <dbReference type="Proteomes" id="UP000422764"/>
    </source>
</evidence>
<dbReference type="InterPro" id="IPR003797">
    <property type="entry name" value="DegV"/>
</dbReference>
<dbReference type="Proteomes" id="UP000422764">
    <property type="component" value="Chromosome"/>
</dbReference>
<proteinExistence type="predicted"/>
<dbReference type="InterPro" id="IPR043168">
    <property type="entry name" value="DegV_C"/>
</dbReference>
<dbReference type="GO" id="GO:0008289">
    <property type="term" value="F:lipid binding"/>
    <property type="evidence" value="ECO:0007669"/>
    <property type="project" value="UniProtKB-KW"/>
</dbReference>
<dbReference type="AlphaFoldDB" id="A0A6I6F6W1"/>
<dbReference type="Pfam" id="PF02645">
    <property type="entry name" value="DegV"/>
    <property type="match status" value="1"/>
</dbReference>
<sequence length="278" mass="30989">MEKIKIITDSTCDLNKEVIENYDIEVIPLIVNFGEESYLDGVNIDIREFLRRINEGDTFPTTAGINPHRFYETYKKYLDEGYKIISIHLSSKMSGTYQSAGIAKEMLESDNIAIIDSLNVTAGLGLLVMKAAELREKGYSIKEIERTLKETIPHVKSSYVFVSLDNLVKGGRLSKTAGAIGNLLNIKLILASVDGKMEVLDKVRGTKKAIKIILNHLDKLNNQEPSILLHIDNKDILPTLQEELTSRRVNYIECEVGCVVGTHAGPNACGVAFIEKYN</sequence>
<name>A0A6I6F6W1_9CLOT</name>